<sequence length="94" mass="10797">MSLLSNENNPIIQFMESLIEDMGDMTWTVVSIENYKEVKCEDGTVYAELSDGSRFEKQDDIYIHQMQGFFEDDYTGTVIKPITDSKALVVHYTS</sequence>
<name>A0AAU8BCC5_9CAUD</name>
<gene>
    <name evidence="1" type="ORF">Adastra192</name>
</gene>
<organism evidence="1">
    <name type="scientific">Bacillus phage Adastra</name>
    <dbReference type="NCBI Taxonomy" id="3143958"/>
    <lineage>
        <taxon>Viruses</taxon>
        <taxon>Duplodnaviria</taxon>
        <taxon>Heunggongvirae</taxon>
        <taxon>Uroviricota</taxon>
        <taxon>Caudoviricetes</taxon>
        <taxon>Herelleviridae</taxon>
        <taxon>Spounavirinae</taxon>
        <taxon>Okubovirus</taxon>
    </lineage>
</organism>
<accession>A0AAU8BCC5</accession>
<dbReference type="EMBL" id="PP819608">
    <property type="protein sequence ID" value="XCD09737.1"/>
    <property type="molecule type" value="Genomic_DNA"/>
</dbReference>
<protein>
    <submittedName>
        <fullName evidence="1">Uncharacterized protein</fullName>
    </submittedName>
</protein>
<reference evidence="1" key="1">
    <citation type="submission" date="2024-05" db="EMBL/GenBank/DDBJ databases">
        <authorList>
            <person name="Herbig A.F."/>
            <person name="Pendergrass E.L."/>
        </authorList>
    </citation>
    <scope>NUCLEOTIDE SEQUENCE</scope>
</reference>
<proteinExistence type="predicted"/>
<evidence type="ECO:0000313" key="1">
    <source>
        <dbReference type="EMBL" id="XCD09737.1"/>
    </source>
</evidence>